<dbReference type="Pfam" id="PF00753">
    <property type="entry name" value="Lactamase_B"/>
    <property type="match status" value="1"/>
</dbReference>
<dbReference type="InterPro" id="IPR037482">
    <property type="entry name" value="ST1585_MBL-fold"/>
</dbReference>
<gene>
    <name evidence="2" type="ORF">KM295_11260</name>
</gene>
<feature type="domain" description="Metallo-beta-lactamase" evidence="1">
    <location>
        <begin position="27"/>
        <end position="224"/>
    </location>
</feature>
<accession>A0A9R1D7Q3</accession>
<dbReference type="AlphaFoldDB" id="A0A9R1D7Q3"/>
<dbReference type="InterPro" id="IPR050855">
    <property type="entry name" value="NDM-1-like"/>
</dbReference>
<evidence type="ECO:0000313" key="3">
    <source>
        <dbReference type="Proteomes" id="UP001139494"/>
    </source>
</evidence>
<reference evidence="2" key="1">
    <citation type="journal article" date="2023" name="Front. Microbiol.">
        <title>Genomic-based phylogenetic and metabolic analyses of the genus Natronomonas, and description of Natronomonas aquatica sp. nov.</title>
        <authorList>
            <person name="Garcia-Roldan A."/>
            <person name="Duran-Viseras A."/>
            <person name="de la Haba R.R."/>
            <person name="Corral P."/>
            <person name="Sanchez-Porro C."/>
            <person name="Ventosa A."/>
        </authorList>
    </citation>
    <scope>NUCLEOTIDE SEQUENCE</scope>
    <source>
        <strain evidence="2">F2-12</strain>
    </source>
</reference>
<dbReference type="SMART" id="SM00849">
    <property type="entry name" value="Lactamase_B"/>
    <property type="match status" value="1"/>
</dbReference>
<proteinExistence type="predicted"/>
<keyword evidence="3" id="KW-1185">Reference proteome</keyword>
<dbReference type="SUPFAM" id="SSF56281">
    <property type="entry name" value="Metallo-hydrolase/oxidoreductase"/>
    <property type="match status" value="1"/>
</dbReference>
<dbReference type="CDD" id="cd07726">
    <property type="entry name" value="ST1585-like_MBL-fold"/>
    <property type="match status" value="1"/>
</dbReference>
<dbReference type="InterPro" id="IPR036866">
    <property type="entry name" value="RibonucZ/Hydroxyglut_hydro"/>
</dbReference>
<dbReference type="PANTHER" id="PTHR42951:SF4">
    <property type="entry name" value="ACYL-COENZYME A THIOESTERASE MBLAC2"/>
    <property type="match status" value="1"/>
</dbReference>
<comment type="caution">
    <text evidence="2">The sequence shown here is derived from an EMBL/GenBank/DDBJ whole genome shotgun (WGS) entry which is preliminary data.</text>
</comment>
<name>A0A9R1D7Q3_9EURY</name>
<dbReference type="EMBL" id="JAHLKM010000016">
    <property type="protein sequence ID" value="MCQ4334045.1"/>
    <property type="molecule type" value="Genomic_DNA"/>
</dbReference>
<evidence type="ECO:0000259" key="1">
    <source>
        <dbReference type="SMART" id="SM00849"/>
    </source>
</evidence>
<sequence length="301" mass="32727">MGTGDVYAVDAVPNCYYVDTGMYGTSGYGSVYIYDTERPAIVDTGIGTNYEYVLDAMAEIGIASSELASMLVTHVHLDHAGGAGFLAAETDADVYVHESGASFLADPEKLWEGTKAAVGEQIQFYTEPRPVPESRIEPIKEGSTIDLGSRTLGVHHAPGHAFHQVVFHDTDADAVFSADAAGIYARHVGTIFETSPPPGFDLGEVLDDARMIRRLDPETICYGHFGPADADGRLETYIDVITGWVESVEKKRAELEDDDAVVEHFVETSPVTDVWEGPKGPEEVRLNVRGVLHYLDSRSEE</sequence>
<dbReference type="Proteomes" id="UP001139494">
    <property type="component" value="Unassembled WGS sequence"/>
</dbReference>
<dbReference type="RefSeq" id="WP_256030079.1">
    <property type="nucleotide sequence ID" value="NZ_JAHLKM010000016.1"/>
</dbReference>
<dbReference type="Gene3D" id="3.60.15.10">
    <property type="entry name" value="Ribonuclease Z/Hydroxyacylglutathione hydrolase-like"/>
    <property type="match status" value="1"/>
</dbReference>
<dbReference type="InterPro" id="IPR001279">
    <property type="entry name" value="Metallo-B-lactamas"/>
</dbReference>
<dbReference type="PANTHER" id="PTHR42951">
    <property type="entry name" value="METALLO-BETA-LACTAMASE DOMAIN-CONTAINING"/>
    <property type="match status" value="1"/>
</dbReference>
<organism evidence="2 3">
    <name type="scientific">Natronomonas aquatica</name>
    <dbReference type="NCBI Taxonomy" id="2841590"/>
    <lineage>
        <taxon>Archaea</taxon>
        <taxon>Methanobacteriati</taxon>
        <taxon>Methanobacteriota</taxon>
        <taxon>Stenosarchaea group</taxon>
        <taxon>Halobacteria</taxon>
        <taxon>Halobacteriales</taxon>
        <taxon>Natronomonadaceae</taxon>
        <taxon>Natronomonas</taxon>
    </lineage>
</organism>
<evidence type="ECO:0000313" key="2">
    <source>
        <dbReference type="EMBL" id="MCQ4334045.1"/>
    </source>
</evidence>
<protein>
    <submittedName>
        <fullName evidence="2">MBL fold metallo-hydrolase</fullName>
    </submittedName>
</protein>